<evidence type="ECO:0000256" key="2">
    <source>
        <dbReference type="ARBA" id="ARBA00022723"/>
    </source>
</evidence>
<keyword evidence="6" id="KW-0560">Oxidoreductase</keyword>
<proteinExistence type="predicted"/>
<keyword evidence="11" id="KW-1185">Reference proteome</keyword>
<dbReference type="InterPro" id="IPR037151">
    <property type="entry name" value="AlkB-like_sf"/>
</dbReference>
<protein>
    <submittedName>
        <fullName evidence="10">Alpha-ketoglutarate-dependent dioxygenase AlkB</fullName>
    </submittedName>
</protein>
<dbReference type="RefSeq" id="WP_186914642.1">
    <property type="nucleotide sequence ID" value="NZ_JACOFZ010000001.1"/>
</dbReference>
<sequence length="211" mass="24320">MSQASLFGDQSTSSESFESFSLPQAELRYYEHYFSPNEADQLYRTLYDEVHWQQHRIRIAGIERPQPRLSAWYGDPKAHYSYSSLRLDPNPWTTTLLVLKQRLEASCNANFNSVLLNLYRDQQDSMGWHADDEKELGPLPVIASVSFGASRDFLIKHKVEPQLKRKIALAHGSLLVMGGDMQSHWLHAIAKQKEQLGPRLNLTFRQIYPSN</sequence>
<keyword evidence="3" id="KW-0227">DNA damage</keyword>
<dbReference type="PANTHER" id="PTHR31212:SF4">
    <property type="entry name" value="ALPHA-KETOGLUTARATE-DEPENDENT DIOXYGENASE ALKB HOMOLOG 3"/>
    <property type="match status" value="1"/>
</dbReference>
<keyword evidence="2" id="KW-0479">Metal-binding</keyword>
<keyword evidence="4" id="KW-0460">Magnesium</keyword>
<dbReference type="GO" id="GO:0051213">
    <property type="term" value="F:dioxygenase activity"/>
    <property type="evidence" value="ECO:0007669"/>
    <property type="project" value="UniProtKB-KW"/>
</dbReference>
<evidence type="ECO:0000259" key="9">
    <source>
        <dbReference type="PROSITE" id="PS51471"/>
    </source>
</evidence>
<dbReference type="SUPFAM" id="SSF51197">
    <property type="entry name" value="Clavaminate synthase-like"/>
    <property type="match status" value="1"/>
</dbReference>
<evidence type="ECO:0000256" key="8">
    <source>
        <dbReference type="ARBA" id="ARBA00023204"/>
    </source>
</evidence>
<dbReference type="GO" id="GO:0016705">
    <property type="term" value="F:oxidoreductase activity, acting on paired donors, with incorporation or reduction of molecular oxygen"/>
    <property type="evidence" value="ECO:0007669"/>
    <property type="project" value="UniProtKB-ARBA"/>
</dbReference>
<evidence type="ECO:0000256" key="7">
    <source>
        <dbReference type="ARBA" id="ARBA00023004"/>
    </source>
</evidence>
<organism evidence="10 11">
    <name type="scientific">Undibacterium nitidum</name>
    <dbReference type="NCBI Taxonomy" id="2762298"/>
    <lineage>
        <taxon>Bacteria</taxon>
        <taxon>Pseudomonadati</taxon>
        <taxon>Pseudomonadota</taxon>
        <taxon>Betaproteobacteria</taxon>
        <taxon>Burkholderiales</taxon>
        <taxon>Oxalobacteraceae</taxon>
        <taxon>Undibacterium</taxon>
    </lineage>
</organism>
<dbReference type="InterPro" id="IPR032854">
    <property type="entry name" value="ALKBH3"/>
</dbReference>
<evidence type="ECO:0000256" key="6">
    <source>
        <dbReference type="ARBA" id="ARBA00023002"/>
    </source>
</evidence>
<dbReference type="InterPro" id="IPR005123">
    <property type="entry name" value="Oxoglu/Fe-dep_dioxygenase_dom"/>
</dbReference>
<gene>
    <name evidence="10" type="ORF">H8K36_05860</name>
</gene>
<keyword evidence="7" id="KW-0408">Iron</keyword>
<evidence type="ECO:0000256" key="4">
    <source>
        <dbReference type="ARBA" id="ARBA00022842"/>
    </source>
</evidence>
<comment type="cofactor">
    <cofactor evidence="1">
        <name>Fe(2+)</name>
        <dbReference type="ChEBI" id="CHEBI:29033"/>
    </cofactor>
</comment>
<evidence type="ECO:0000313" key="11">
    <source>
        <dbReference type="Proteomes" id="UP000627446"/>
    </source>
</evidence>
<dbReference type="EMBL" id="JACOFZ010000001">
    <property type="protein sequence ID" value="MBC3880890.1"/>
    <property type="molecule type" value="Genomic_DNA"/>
</dbReference>
<evidence type="ECO:0000256" key="5">
    <source>
        <dbReference type="ARBA" id="ARBA00022964"/>
    </source>
</evidence>
<dbReference type="GO" id="GO:0140097">
    <property type="term" value="F:catalytic activity, acting on DNA"/>
    <property type="evidence" value="ECO:0007669"/>
    <property type="project" value="UniProtKB-ARBA"/>
</dbReference>
<feature type="domain" description="Fe2OG dioxygenase" evidence="9">
    <location>
        <begin position="110"/>
        <end position="208"/>
    </location>
</feature>
<dbReference type="GO" id="GO:0032451">
    <property type="term" value="F:demethylase activity"/>
    <property type="evidence" value="ECO:0007669"/>
    <property type="project" value="UniProtKB-ARBA"/>
</dbReference>
<comment type="caution">
    <text evidence="10">The sequence shown here is derived from an EMBL/GenBank/DDBJ whole genome shotgun (WGS) entry which is preliminary data.</text>
</comment>
<evidence type="ECO:0000256" key="3">
    <source>
        <dbReference type="ARBA" id="ARBA00022763"/>
    </source>
</evidence>
<dbReference type="GO" id="GO:0016787">
    <property type="term" value="F:hydrolase activity"/>
    <property type="evidence" value="ECO:0007669"/>
    <property type="project" value="UniProtKB-ARBA"/>
</dbReference>
<dbReference type="FunFam" id="2.60.120.590:FF:000004">
    <property type="entry name" value="DNA oxidative demethylase ALKBH2"/>
    <property type="match status" value="1"/>
</dbReference>
<dbReference type="Pfam" id="PF13532">
    <property type="entry name" value="2OG-FeII_Oxy_2"/>
    <property type="match status" value="1"/>
</dbReference>
<keyword evidence="5 10" id="KW-0223">Dioxygenase</keyword>
<dbReference type="GO" id="GO:0046872">
    <property type="term" value="F:metal ion binding"/>
    <property type="evidence" value="ECO:0007669"/>
    <property type="project" value="UniProtKB-KW"/>
</dbReference>
<name>A0A923KKK4_9BURK</name>
<reference evidence="10" key="1">
    <citation type="submission" date="2020-08" db="EMBL/GenBank/DDBJ databases">
        <title>Novel species isolated from subtropical streams in China.</title>
        <authorList>
            <person name="Lu H."/>
        </authorList>
    </citation>
    <scope>NUCLEOTIDE SEQUENCE</scope>
    <source>
        <strain evidence="10">LX22W</strain>
    </source>
</reference>
<keyword evidence="8" id="KW-0234">DNA repair</keyword>
<dbReference type="PANTHER" id="PTHR31212">
    <property type="entry name" value="ALPHA-KETOGLUTARATE-DEPENDENT DIOXYGENASE ALKB HOMOLOG 3"/>
    <property type="match status" value="1"/>
</dbReference>
<dbReference type="PROSITE" id="PS51471">
    <property type="entry name" value="FE2OG_OXY"/>
    <property type="match status" value="1"/>
</dbReference>
<accession>A0A923KKK4</accession>
<dbReference type="GO" id="GO:0006307">
    <property type="term" value="P:DNA alkylation repair"/>
    <property type="evidence" value="ECO:0007669"/>
    <property type="project" value="InterPro"/>
</dbReference>
<dbReference type="Proteomes" id="UP000627446">
    <property type="component" value="Unassembled WGS sequence"/>
</dbReference>
<dbReference type="AlphaFoldDB" id="A0A923KKK4"/>
<dbReference type="InterPro" id="IPR027450">
    <property type="entry name" value="AlkB-like"/>
</dbReference>
<evidence type="ECO:0000256" key="1">
    <source>
        <dbReference type="ARBA" id="ARBA00001954"/>
    </source>
</evidence>
<evidence type="ECO:0000313" key="10">
    <source>
        <dbReference type="EMBL" id="MBC3880890.1"/>
    </source>
</evidence>
<dbReference type="Gene3D" id="2.60.120.590">
    <property type="entry name" value="Alpha-ketoglutarate-dependent dioxygenase AlkB-like"/>
    <property type="match status" value="1"/>
</dbReference>